<dbReference type="AlphaFoldDB" id="A0A328YLM3"/>
<accession>A0A328YLM3</accession>
<reference evidence="1 2" key="1">
    <citation type="submission" date="2018-06" db="EMBL/GenBank/DDBJ databases">
        <title>Genomic Encyclopedia of Archaeal and Bacterial Type Strains, Phase II (KMG-II): from individual species to whole genera.</title>
        <authorList>
            <person name="Goeker M."/>
        </authorList>
    </citation>
    <scope>NUCLEOTIDE SEQUENCE [LARGE SCALE GENOMIC DNA]</scope>
    <source>
        <strain evidence="1 2">DSM 25663</strain>
    </source>
</reference>
<organism evidence="1 2">
    <name type="scientific">Flavobacterium aciduliphilum</name>
    <dbReference type="NCBI Taxonomy" id="1101402"/>
    <lineage>
        <taxon>Bacteria</taxon>
        <taxon>Pseudomonadati</taxon>
        <taxon>Bacteroidota</taxon>
        <taxon>Flavobacteriia</taxon>
        <taxon>Flavobacteriales</taxon>
        <taxon>Flavobacteriaceae</taxon>
        <taxon>Flavobacterium</taxon>
    </lineage>
</organism>
<comment type="caution">
    <text evidence="1">The sequence shown here is derived from an EMBL/GenBank/DDBJ whole genome shotgun (WGS) entry which is preliminary data.</text>
</comment>
<name>A0A328YLM3_9FLAO</name>
<dbReference type="EMBL" id="QLSZ01000007">
    <property type="protein sequence ID" value="RAR71497.1"/>
    <property type="molecule type" value="Genomic_DNA"/>
</dbReference>
<protein>
    <submittedName>
        <fullName evidence="1">Uncharacterized protein</fullName>
    </submittedName>
</protein>
<evidence type="ECO:0000313" key="1">
    <source>
        <dbReference type="EMBL" id="RAR71497.1"/>
    </source>
</evidence>
<dbReference type="Proteomes" id="UP000248840">
    <property type="component" value="Unassembled WGS sequence"/>
</dbReference>
<sequence>MTLQEIHSVLKSRTFKLTNHKRESCELQFTEIYVIRDNRIIAEYELKEISNEYAISFSKVVNGDLANVKNILLLIDNFTTILNFDSLQLQQIGRIDCFLIGV</sequence>
<dbReference type="RefSeq" id="WP_112113345.1">
    <property type="nucleotide sequence ID" value="NZ_QLSZ01000007.1"/>
</dbReference>
<keyword evidence="2" id="KW-1185">Reference proteome</keyword>
<evidence type="ECO:0000313" key="2">
    <source>
        <dbReference type="Proteomes" id="UP000248840"/>
    </source>
</evidence>
<gene>
    <name evidence="1" type="ORF">CLV55_10753</name>
</gene>
<proteinExistence type="predicted"/>